<dbReference type="InterPro" id="IPR036412">
    <property type="entry name" value="HAD-like_sf"/>
</dbReference>
<dbReference type="Gene3D" id="3.40.50.1000">
    <property type="entry name" value="HAD superfamily/HAD-like"/>
    <property type="match status" value="1"/>
</dbReference>
<evidence type="ECO:0000256" key="4">
    <source>
        <dbReference type="ARBA" id="ARBA00022801"/>
    </source>
</evidence>
<evidence type="ECO:0000313" key="8">
    <source>
        <dbReference type="Proteomes" id="UP001336020"/>
    </source>
</evidence>
<protein>
    <recommendedName>
        <fullName evidence="6">Trehalose 6-phosphate phosphatase</fullName>
        <ecNumber evidence="6">3.1.3.12</ecNumber>
    </recommendedName>
</protein>
<evidence type="ECO:0000313" key="7">
    <source>
        <dbReference type="EMBL" id="MEE2055991.1"/>
    </source>
</evidence>
<dbReference type="InterPro" id="IPR044651">
    <property type="entry name" value="OTSB-like"/>
</dbReference>
<reference evidence="7 8" key="1">
    <citation type="submission" date="2023-07" db="EMBL/GenBank/DDBJ databases">
        <authorList>
            <person name="Girao M."/>
            <person name="Carvalho M.F."/>
        </authorList>
    </citation>
    <scope>NUCLEOTIDE SEQUENCE [LARGE SCALE GENOMIC DNA]</scope>
    <source>
        <strain evidence="7 8">YIM65754</strain>
    </source>
</reference>
<keyword evidence="4 6" id="KW-0378">Hydrolase</keyword>
<name>A0ABU7L366_9NOCA</name>
<keyword evidence="6" id="KW-0460">Magnesium</keyword>
<dbReference type="PANTHER" id="PTHR43768:SF3">
    <property type="entry name" value="TREHALOSE 6-PHOSPHATE PHOSPHATASE"/>
    <property type="match status" value="1"/>
</dbReference>
<dbReference type="InterPro" id="IPR003337">
    <property type="entry name" value="Trehalose_PPase"/>
</dbReference>
<dbReference type="Pfam" id="PF02358">
    <property type="entry name" value="Trehalose_PPase"/>
    <property type="match status" value="1"/>
</dbReference>
<dbReference type="EC" id="3.1.3.12" evidence="6"/>
<dbReference type="Proteomes" id="UP001336020">
    <property type="component" value="Unassembled WGS sequence"/>
</dbReference>
<comment type="caution">
    <text evidence="7">The sequence shown here is derived from an EMBL/GenBank/DDBJ whole genome shotgun (WGS) entry which is preliminary data.</text>
</comment>
<gene>
    <name evidence="7" type="primary">otsB</name>
    <name evidence="7" type="ORF">Q7514_00420</name>
</gene>
<sequence length="271" mass="29151">MDSTSAVGDLPSALDSAALASRLGEHRPAVFLDYDGVLTPIVDRPDDAVLSATMRTTVRKLADRCPVCIVTGRDRDVVQQLMGIDDLTVAGSHGFDIWKPGQGVISPDSLGDFTELVADTTATLRERLADTDGVTLEPKQASVAVHYRNAGPQARQHTRDVVHALLDELPDRLELIPGKMVYELRPAVDWNKGKAVLHLIDVLGLDSDDIVPMYLGDDITDEDAFAAVRGTGIGILVGSPDDPEMKNRVTAAEFGLASVDDVARFLSELGR</sequence>
<dbReference type="GO" id="GO:0004805">
    <property type="term" value="F:trehalose-phosphatase activity"/>
    <property type="evidence" value="ECO:0007669"/>
    <property type="project" value="UniProtKB-EC"/>
</dbReference>
<dbReference type="PANTHER" id="PTHR43768">
    <property type="entry name" value="TREHALOSE 6-PHOSPHATE PHOSPHATASE"/>
    <property type="match status" value="1"/>
</dbReference>
<dbReference type="NCBIfam" id="TIGR01484">
    <property type="entry name" value="HAD-SF-IIB"/>
    <property type="match status" value="1"/>
</dbReference>
<evidence type="ECO:0000256" key="5">
    <source>
        <dbReference type="ARBA" id="ARBA00024179"/>
    </source>
</evidence>
<dbReference type="NCBIfam" id="TIGR00685">
    <property type="entry name" value="T6PP"/>
    <property type="match status" value="1"/>
</dbReference>
<comment type="cofactor">
    <cofactor evidence="6">
        <name>Mg(2+)</name>
        <dbReference type="ChEBI" id="CHEBI:18420"/>
    </cofactor>
</comment>
<dbReference type="InterPro" id="IPR006379">
    <property type="entry name" value="HAD-SF_hydro_IIB"/>
</dbReference>
<comment type="pathway">
    <text evidence="2 6">Glycan biosynthesis; trehalose biosynthesis.</text>
</comment>
<evidence type="ECO:0000256" key="3">
    <source>
        <dbReference type="ARBA" id="ARBA00008770"/>
    </source>
</evidence>
<dbReference type="EMBL" id="JAUTXY010000001">
    <property type="protein sequence ID" value="MEE2055991.1"/>
    <property type="molecule type" value="Genomic_DNA"/>
</dbReference>
<dbReference type="RefSeq" id="WP_330131310.1">
    <property type="nucleotide sequence ID" value="NZ_JAUTXY010000001.1"/>
</dbReference>
<evidence type="ECO:0000256" key="6">
    <source>
        <dbReference type="RuleBase" id="RU361117"/>
    </source>
</evidence>
<dbReference type="InterPro" id="IPR023214">
    <property type="entry name" value="HAD_sf"/>
</dbReference>
<keyword evidence="8" id="KW-1185">Reference proteome</keyword>
<evidence type="ECO:0000256" key="1">
    <source>
        <dbReference type="ARBA" id="ARBA00000500"/>
    </source>
</evidence>
<comment type="similarity">
    <text evidence="3 6">Belongs to the trehalose phosphatase family.</text>
</comment>
<comment type="catalytic activity">
    <reaction evidence="1 6">
        <text>alpha,alpha-trehalose 6-phosphate + H2O = alpha,alpha-trehalose + phosphate</text>
        <dbReference type="Rhea" id="RHEA:23420"/>
        <dbReference type="ChEBI" id="CHEBI:15377"/>
        <dbReference type="ChEBI" id="CHEBI:16551"/>
        <dbReference type="ChEBI" id="CHEBI:43474"/>
        <dbReference type="ChEBI" id="CHEBI:58429"/>
        <dbReference type="EC" id="3.1.3.12"/>
    </reaction>
</comment>
<organism evidence="7 8">
    <name type="scientific">Rhodococcus artemisiae</name>
    <dbReference type="NCBI Taxonomy" id="714159"/>
    <lineage>
        <taxon>Bacteria</taxon>
        <taxon>Bacillati</taxon>
        <taxon>Actinomycetota</taxon>
        <taxon>Actinomycetes</taxon>
        <taxon>Mycobacteriales</taxon>
        <taxon>Nocardiaceae</taxon>
        <taxon>Rhodococcus</taxon>
    </lineage>
</organism>
<dbReference type="Gene3D" id="3.30.70.1020">
    <property type="entry name" value="Trehalose-6-phosphate phosphatase related protein, domain 2"/>
    <property type="match status" value="1"/>
</dbReference>
<dbReference type="CDD" id="cd01627">
    <property type="entry name" value="HAD_TPP"/>
    <property type="match status" value="1"/>
</dbReference>
<evidence type="ECO:0000256" key="2">
    <source>
        <dbReference type="ARBA" id="ARBA00005199"/>
    </source>
</evidence>
<comment type="function">
    <text evidence="5 6">Removes the phosphate from trehalose 6-phosphate to produce free trehalose.</text>
</comment>
<dbReference type="SUPFAM" id="SSF56784">
    <property type="entry name" value="HAD-like"/>
    <property type="match status" value="1"/>
</dbReference>
<accession>A0ABU7L366</accession>
<keyword evidence="6" id="KW-0479">Metal-binding</keyword>
<proteinExistence type="inferred from homology"/>